<evidence type="ECO:0000313" key="3">
    <source>
        <dbReference type="Proteomes" id="UP001153365"/>
    </source>
</evidence>
<name>A0AAV0AUS9_PHAPC</name>
<feature type="region of interest" description="Disordered" evidence="1">
    <location>
        <begin position="1"/>
        <end position="26"/>
    </location>
</feature>
<feature type="compositionally biased region" description="Basic residues" evidence="1">
    <location>
        <begin position="62"/>
        <end position="71"/>
    </location>
</feature>
<reference evidence="2" key="1">
    <citation type="submission" date="2022-06" db="EMBL/GenBank/DDBJ databases">
        <authorList>
            <consortium name="SYNGENTA / RWTH Aachen University"/>
        </authorList>
    </citation>
    <scope>NUCLEOTIDE SEQUENCE</scope>
</reference>
<accession>A0AAV0AUS9</accession>
<protein>
    <submittedName>
        <fullName evidence="2">Uncharacterized protein</fullName>
    </submittedName>
</protein>
<feature type="region of interest" description="Disordered" evidence="1">
    <location>
        <begin position="52"/>
        <end position="71"/>
    </location>
</feature>
<evidence type="ECO:0000313" key="2">
    <source>
        <dbReference type="EMBL" id="CAH7673628.1"/>
    </source>
</evidence>
<comment type="caution">
    <text evidence="2">The sequence shown here is derived from an EMBL/GenBank/DDBJ whole genome shotgun (WGS) entry which is preliminary data.</text>
</comment>
<dbReference type="AlphaFoldDB" id="A0AAV0AUS9"/>
<proteinExistence type="predicted"/>
<dbReference type="Proteomes" id="UP001153365">
    <property type="component" value="Unassembled WGS sequence"/>
</dbReference>
<keyword evidence="3" id="KW-1185">Reference proteome</keyword>
<sequence length="98" mass="11062">MLQEPELAPRRLEASGFTLATRSQGLDPRRLEASPKKEKIFILSCKGRRKGLPRRLEASPKSKIKKSTPLKKKGERYEEVLELIPAPGDNVLPKKELS</sequence>
<dbReference type="EMBL" id="CALTRL010001764">
    <property type="protein sequence ID" value="CAH7673628.1"/>
    <property type="molecule type" value="Genomic_DNA"/>
</dbReference>
<organism evidence="2 3">
    <name type="scientific">Phakopsora pachyrhizi</name>
    <name type="common">Asian soybean rust disease fungus</name>
    <dbReference type="NCBI Taxonomy" id="170000"/>
    <lineage>
        <taxon>Eukaryota</taxon>
        <taxon>Fungi</taxon>
        <taxon>Dikarya</taxon>
        <taxon>Basidiomycota</taxon>
        <taxon>Pucciniomycotina</taxon>
        <taxon>Pucciniomycetes</taxon>
        <taxon>Pucciniales</taxon>
        <taxon>Phakopsoraceae</taxon>
        <taxon>Phakopsora</taxon>
    </lineage>
</organism>
<gene>
    <name evidence="2" type="ORF">PPACK8108_LOCUS8510</name>
</gene>
<evidence type="ECO:0000256" key="1">
    <source>
        <dbReference type="SAM" id="MobiDB-lite"/>
    </source>
</evidence>